<dbReference type="RefSeq" id="WP_261402775.1">
    <property type="nucleotide sequence ID" value="NZ_CP081869.1"/>
</dbReference>
<protein>
    <submittedName>
        <fullName evidence="1">Uncharacterized protein</fullName>
    </submittedName>
</protein>
<keyword evidence="2" id="KW-1185">Reference proteome</keyword>
<organism evidence="1 2">
    <name type="scientific">Chenggangzhangella methanolivorans</name>
    <dbReference type="NCBI Taxonomy" id="1437009"/>
    <lineage>
        <taxon>Bacteria</taxon>
        <taxon>Pseudomonadati</taxon>
        <taxon>Pseudomonadota</taxon>
        <taxon>Alphaproteobacteria</taxon>
        <taxon>Hyphomicrobiales</taxon>
        <taxon>Methylopilaceae</taxon>
        <taxon>Chenggangzhangella</taxon>
    </lineage>
</organism>
<dbReference type="Gene3D" id="2.40.360.20">
    <property type="match status" value="1"/>
</dbReference>
<proteinExistence type="predicted"/>
<evidence type="ECO:0000313" key="1">
    <source>
        <dbReference type="EMBL" id="QZN99680.1"/>
    </source>
</evidence>
<name>A0A9E6R7K7_9HYPH</name>
<accession>A0A9E6R7K7</accession>
<evidence type="ECO:0000313" key="2">
    <source>
        <dbReference type="Proteomes" id="UP000825701"/>
    </source>
</evidence>
<dbReference type="AlphaFoldDB" id="A0A9E6R7K7"/>
<gene>
    <name evidence="1" type="ORF">K6K41_23860</name>
</gene>
<dbReference type="EMBL" id="CP081869">
    <property type="protein sequence ID" value="QZN99680.1"/>
    <property type="molecule type" value="Genomic_DNA"/>
</dbReference>
<sequence length="169" mass="18326">MKGVEDFEGVATTLIKNTFEDEFGKFVSNTYVRVTKSALVFYGYANGSSRTVVTPPSKTPTNLEEGETFKQTVTYKTFFGNGSTAGSKWKSAITFLGIETIKTPLGKFAACKFETKSSSKITDVSAADASVETSWVAAEGPYRGFGLKSVSGKPATTYEVVKIREFDVK</sequence>
<reference evidence="1" key="1">
    <citation type="submission" date="2021-08" db="EMBL/GenBank/DDBJ databases">
        <authorList>
            <person name="Zhang H."/>
            <person name="Xu M."/>
            <person name="Yu Z."/>
            <person name="Yang L."/>
            <person name="Cai Y."/>
        </authorList>
    </citation>
    <scope>NUCLEOTIDE SEQUENCE</scope>
    <source>
        <strain evidence="1">CHL1</strain>
    </source>
</reference>
<dbReference type="KEGG" id="cmet:K6K41_23860"/>
<dbReference type="Proteomes" id="UP000825701">
    <property type="component" value="Chromosome"/>
</dbReference>